<gene>
    <name evidence="1" type="ORF">ONZ43_g5905</name>
</gene>
<organism evidence="1 2">
    <name type="scientific">Nemania bipapillata</name>
    <dbReference type="NCBI Taxonomy" id="110536"/>
    <lineage>
        <taxon>Eukaryota</taxon>
        <taxon>Fungi</taxon>
        <taxon>Dikarya</taxon>
        <taxon>Ascomycota</taxon>
        <taxon>Pezizomycotina</taxon>
        <taxon>Sordariomycetes</taxon>
        <taxon>Xylariomycetidae</taxon>
        <taxon>Xylariales</taxon>
        <taxon>Xylariaceae</taxon>
        <taxon>Nemania</taxon>
    </lineage>
</organism>
<protein>
    <submittedName>
        <fullName evidence="1">Uncharacterized protein</fullName>
    </submittedName>
</protein>
<dbReference type="EMBL" id="JAPESX010001949">
    <property type="protein sequence ID" value="KAJ8110295.1"/>
    <property type="molecule type" value="Genomic_DNA"/>
</dbReference>
<dbReference type="Proteomes" id="UP001153334">
    <property type="component" value="Unassembled WGS sequence"/>
</dbReference>
<keyword evidence="2" id="KW-1185">Reference proteome</keyword>
<evidence type="ECO:0000313" key="1">
    <source>
        <dbReference type="EMBL" id="KAJ8110295.1"/>
    </source>
</evidence>
<proteinExistence type="predicted"/>
<reference evidence="1" key="1">
    <citation type="submission" date="2022-11" db="EMBL/GenBank/DDBJ databases">
        <title>Genome Sequence of Nemania bipapillata.</title>
        <authorList>
            <person name="Buettner E."/>
        </authorList>
    </citation>
    <scope>NUCLEOTIDE SEQUENCE</scope>
    <source>
        <strain evidence="1">CP14</strain>
    </source>
</reference>
<name>A0ACC2I562_9PEZI</name>
<evidence type="ECO:0000313" key="2">
    <source>
        <dbReference type="Proteomes" id="UP001153334"/>
    </source>
</evidence>
<accession>A0ACC2I562</accession>
<comment type="caution">
    <text evidence="1">The sequence shown here is derived from an EMBL/GenBank/DDBJ whole genome shotgun (WGS) entry which is preliminary data.</text>
</comment>
<sequence>MEQTEPPPYDGAEGPDANEILHPVILVLAGRLIHSESASLPVLYELDHDVNFLSRADHKVVFSRHERRVRTSQHGSGAGGSVRTSSYQRHVFNLESPHAVTSTSRYAFFLTSVSRKALGNVGLKKTSVPRPGFKVLQINRSGEDEELFEITRKGGRYEWWDGQGKRVAIEDCVNGQMKMIITTALPRQRADG</sequence>